<accession>A0ABT6NZR9</accession>
<reference evidence="2 3" key="1">
    <citation type="submission" date="2023-04" db="EMBL/GenBank/DDBJ databases">
        <title>The genome sequence of Polyangium sorediatum DSM14670.</title>
        <authorList>
            <person name="Zhang X."/>
        </authorList>
    </citation>
    <scope>NUCLEOTIDE SEQUENCE [LARGE SCALE GENOMIC DNA]</scope>
    <source>
        <strain evidence="2 3">DSM 14670</strain>
    </source>
</reference>
<proteinExistence type="predicted"/>
<dbReference type="EMBL" id="JARZHI010000034">
    <property type="protein sequence ID" value="MDI1433813.1"/>
    <property type="molecule type" value="Genomic_DNA"/>
</dbReference>
<dbReference type="InterPro" id="IPR016176">
    <property type="entry name" value="Cbl-dep_enz_cat"/>
</dbReference>
<dbReference type="Proteomes" id="UP001160301">
    <property type="component" value="Unassembled WGS sequence"/>
</dbReference>
<dbReference type="PANTHER" id="PTHR48101:SF1">
    <property type="entry name" value="METHYLMALONYL-COA MUTASE, LARGE SUBUNIT"/>
    <property type="match status" value="1"/>
</dbReference>
<sequence>MYPPRPSIRLISDIFAFCSKDVPYWNTISISGYRQTAGMTLLAQQPMVNVVRVAMQALAAVLGGCQSVTDFVDPLGGSYVVEALTTRLEQAAREYIRRVDDLGGMVSAIEQGYVQREIQAAAYRYQLEIEEKKRVIVGLNEFTSESPPVTVVKIDPRIEREQAERTRAWRAEHTEILTI</sequence>
<name>A0ABT6NZR9_9BACT</name>
<keyword evidence="3" id="KW-1185">Reference proteome</keyword>
<comment type="caution">
    <text evidence="2">The sequence shown here is derived from an EMBL/GenBank/DDBJ whole genome shotgun (WGS) entry which is preliminary data.</text>
</comment>
<evidence type="ECO:0000259" key="1">
    <source>
        <dbReference type="Pfam" id="PF01642"/>
    </source>
</evidence>
<evidence type="ECO:0000313" key="3">
    <source>
        <dbReference type="Proteomes" id="UP001160301"/>
    </source>
</evidence>
<feature type="domain" description="Methylmalonyl-CoA mutase alpha/beta chain catalytic" evidence="1">
    <location>
        <begin position="1"/>
        <end position="34"/>
    </location>
</feature>
<dbReference type="Pfam" id="PF01642">
    <property type="entry name" value="MM_CoA_mutase"/>
    <property type="match status" value="2"/>
</dbReference>
<feature type="domain" description="Methylmalonyl-CoA mutase alpha/beta chain catalytic" evidence="1">
    <location>
        <begin position="68"/>
        <end position="174"/>
    </location>
</feature>
<dbReference type="SUPFAM" id="SSF51703">
    <property type="entry name" value="Cobalamin (vitamin B12)-dependent enzymes"/>
    <property type="match status" value="1"/>
</dbReference>
<evidence type="ECO:0000313" key="2">
    <source>
        <dbReference type="EMBL" id="MDI1433813.1"/>
    </source>
</evidence>
<protein>
    <submittedName>
        <fullName evidence="2">Methylmalonyl-CoA mutase family protein</fullName>
    </submittedName>
</protein>
<organism evidence="2 3">
    <name type="scientific">Polyangium sorediatum</name>
    <dbReference type="NCBI Taxonomy" id="889274"/>
    <lineage>
        <taxon>Bacteria</taxon>
        <taxon>Pseudomonadati</taxon>
        <taxon>Myxococcota</taxon>
        <taxon>Polyangia</taxon>
        <taxon>Polyangiales</taxon>
        <taxon>Polyangiaceae</taxon>
        <taxon>Polyangium</taxon>
    </lineage>
</organism>
<dbReference type="PANTHER" id="PTHR48101">
    <property type="entry name" value="METHYLMALONYL-COA MUTASE, MITOCHONDRIAL-RELATED"/>
    <property type="match status" value="1"/>
</dbReference>
<dbReference type="Gene3D" id="3.20.20.240">
    <property type="entry name" value="Methylmalonyl-CoA mutase"/>
    <property type="match status" value="3"/>
</dbReference>
<dbReference type="InterPro" id="IPR006099">
    <property type="entry name" value="MeMalonylCoA_mutase_a/b_cat"/>
</dbReference>
<gene>
    <name evidence="2" type="ORF">QHF89_30220</name>
</gene>